<keyword evidence="12" id="KW-1185">Reference proteome</keyword>
<keyword evidence="8 10" id="KW-1133">Transmembrane helix</keyword>
<dbReference type="GO" id="GO:0071978">
    <property type="term" value="P:bacterial-type flagellum-dependent swarming motility"/>
    <property type="evidence" value="ECO:0007669"/>
    <property type="project" value="TreeGrafter"/>
</dbReference>
<keyword evidence="7 10" id="KW-0283">Flagellar rotation</keyword>
<evidence type="ECO:0000256" key="6">
    <source>
        <dbReference type="ARBA" id="ARBA00022692"/>
    </source>
</evidence>
<dbReference type="GO" id="GO:0006935">
    <property type="term" value="P:chemotaxis"/>
    <property type="evidence" value="ECO:0007669"/>
    <property type="project" value="UniProtKB-KW"/>
</dbReference>
<comment type="function">
    <text evidence="1 10">Controls the rotational direction of flagella during chemotaxis.</text>
</comment>
<evidence type="ECO:0000256" key="1">
    <source>
        <dbReference type="ARBA" id="ARBA00002254"/>
    </source>
</evidence>
<keyword evidence="5 10" id="KW-0145">Chemotaxis</keyword>
<evidence type="ECO:0000313" key="12">
    <source>
        <dbReference type="Proteomes" id="UP000077875"/>
    </source>
</evidence>
<comment type="subcellular location">
    <subcellularLocation>
        <location evidence="10">Cell inner membrane</location>
    </subcellularLocation>
    <subcellularLocation>
        <location evidence="2">Cell membrane</location>
        <topology evidence="2">Single-pass membrane protein</topology>
    </subcellularLocation>
</comment>
<name>A0A172YGE7_9GAMM</name>
<dbReference type="Pfam" id="PF03748">
    <property type="entry name" value="FliL"/>
    <property type="match status" value="1"/>
</dbReference>
<feature type="transmembrane region" description="Helical" evidence="10">
    <location>
        <begin position="17"/>
        <end position="39"/>
    </location>
</feature>
<dbReference type="GO" id="GO:0005886">
    <property type="term" value="C:plasma membrane"/>
    <property type="evidence" value="ECO:0007669"/>
    <property type="project" value="UniProtKB-SubCell"/>
</dbReference>
<evidence type="ECO:0000256" key="10">
    <source>
        <dbReference type="RuleBase" id="RU364125"/>
    </source>
</evidence>
<sequence length="156" mass="17092">MSDPTAAKPAPNSSKKWLVIGLVLMLALLGAGAAGWFFLSSQAPNEAPSAAPAQPPTFYALQPFTVNFNDDSGRMLHLGLSLELEDPSSAQHLANYMPEIRNRILLLLAEQPADRLETANDKRRLAEELRALFSQPFDGVNGFPVRQVLFTDFIVQ</sequence>
<dbReference type="GO" id="GO:0009425">
    <property type="term" value="C:bacterial-type flagellum basal body"/>
    <property type="evidence" value="ECO:0007669"/>
    <property type="project" value="InterPro"/>
</dbReference>
<accession>A0A172YGE7</accession>
<dbReference type="RefSeq" id="WP_064123248.1">
    <property type="nucleotide sequence ID" value="NZ_CP015243.1"/>
</dbReference>
<dbReference type="InterPro" id="IPR005503">
    <property type="entry name" value="FliL"/>
</dbReference>
<dbReference type="STRING" id="376489.A5892_13505"/>
<evidence type="ECO:0000313" key="11">
    <source>
        <dbReference type="EMBL" id="ANF58361.1"/>
    </source>
</evidence>
<keyword evidence="9 10" id="KW-0472">Membrane</keyword>
<evidence type="ECO:0000256" key="8">
    <source>
        <dbReference type="ARBA" id="ARBA00022989"/>
    </source>
</evidence>
<dbReference type="PANTHER" id="PTHR35091">
    <property type="entry name" value="FLAGELLAR PROTEIN FLIL"/>
    <property type="match status" value="1"/>
</dbReference>
<dbReference type="PANTHER" id="PTHR35091:SF2">
    <property type="entry name" value="FLAGELLAR PROTEIN FLIL"/>
    <property type="match status" value="1"/>
</dbReference>
<dbReference type="EMBL" id="CP015243">
    <property type="protein sequence ID" value="ANF58361.1"/>
    <property type="molecule type" value="Genomic_DNA"/>
</dbReference>
<dbReference type="Proteomes" id="UP000077875">
    <property type="component" value="Chromosome"/>
</dbReference>
<evidence type="ECO:0000256" key="5">
    <source>
        <dbReference type="ARBA" id="ARBA00022500"/>
    </source>
</evidence>
<proteinExistence type="inferred from homology"/>
<evidence type="ECO:0000256" key="2">
    <source>
        <dbReference type="ARBA" id="ARBA00004162"/>
    </source>
</evidence>
<evidence type="ECO:0000256" key="7">
    <source>
        <dbReference type="ARBA" id="ARBA00022779"/>
    </source>
</evidence>
<gene>
    <name evidence="11" type="ORF">A5892_13505</name>
</gene>
<keyword evidence="6 10" id="KW-0812">Transmembrane</keyword>
<reference evidence="11 12" key="1">
    <citation type="submission" date="2016-04" db="EMBL/GenBank/DDBJ databases">
        <title>Complete Genome Sequence of Halotalea alkalilenta IHB B 13600.</title>
        <authorList>
            <person name="Swarnkar M.K."/>
            <person name="Sharma A."/>
            <person name="Kaushal K."/>
            <person name="Soni R."/>
            <person name="Rana S."/>
            <person name="Singh A.K."/>
            <person name="Gulati A."/>
        </authorList>
    </citation>
    <scope>NUCLEOTIDE SEQUENCE [LARGE SCALE GENOMIC DNA]</scope>
    <source>
        <strain evidence="11 12">IHB B 13600</strain>
    </source>
</reference>
<comment type="similarity">
    <text evidence="3 10">Belongs to the FliL family.</text>
</comment>
<evidence type="ECO:0000256" key="3">
    <source>
        <dbReference type="ARBA" id="ARBA00008281"/>
    </source>
</evidence>
<organism evidence="11 12">
    <name type="scientific">Halotalea alkalilenta</name>
    <dbReference type="NCBI Taxonomy" id="376489"/>
    <lineage>
        <taxon>Bacteria</taxon>
        <taxon>Pseudomonadati</taxon>
        <taxon>Pseudomonadota</taxon>
        <taxon>Gammaproteobacteria</taxon>
        <taxon>Oceanospirillales</taxon>
        <taxon>Halomonadaceae</taxon>
        <taxon>Halotalea</taxon>
    </lineage>
</organism>
<protein>
    <recommendedName>
        <fullName evidence="10">Flagellar protein FliL</fullName>
    </recommendedName>
</protein>
<keyword evidence="10" id="KW-0997">Cell inner membrane</keyword>
<evidence type="ECO:0000256" key="9">
    <source>
        <dbReference type="ARBA" id="ARBA00023136"/>
    </source>
</evidence>
<dbReference type="KEGG" id="haa:A5892_13505"/>
<keyword evidence="4" id="KW-1003">Cell membrane</keyword>
<evidence type="ECO:0000256" key="4">
    <source>
        <dbReference type="ARBA" id="ARBA00022475"/>
    </source>
</evidence>
<dbReference type="AlphaFoldDB" id="A0A172YGE7"/>